<feature type="domain" description="N-acetyltransferase" evidence="3">
    <location>
        <begin position="115"/>
        <end position="262"/>
    </location>
</feature>
<dbReference type="Gene3D" id="3.40.630.30">
    <property type="match status" value="1"/>
</dbReference>
<dbReference type="SUPFAM" id="SSF55729">
    <property type="entry name" value="Acyl-CoA N-acyltransferases (Nat)"/>
    <property type="match status" value="1"/>
</dbReference>
<keyword evidence="4" id="KW-0687">Ribonucleoprotein</keyword>
<dbReference type="AlphaFoldDB" id="A0A7W7WLR6"/>
<dbReference type="GO" id="GO:0016747">
    <property type="term" value="F:acyltransferase activity, transferring groups other than amino-acyl groups"/>
    <property type="evidence" value="ECO:0007669"/>
    <property type="project" value="InterPro"/>
</dbReference>
<organism evidence="4 5">
    <name type="scientific">Kitasatospora gansuensis</name>
    <dbReference type="NCBI Taxonomy" id="258050"/>
    <lineage>
        <taxon>Bacteria</taxon>
        <taxon>Bacillati</taxon>
        <taxon>Actinomycetota</taxon>
        <taxon>Actinomycetes</taxon>
        <taxon>Kitasatosporales</taxon>
        <taxon>Streptomycetaceae</taxon>
        <taxon>Kitasatospora</taxon>
    </lineage>
</organism>
<gene>
    <name evidence="4" type="ORF">F4556_006895</name>
</gene>
<dbReference type="InterPro" id="IPR050832">
    <property type="entry name" value="Bact_Acetyltransf"/>
</dbReference>
<dbReference type="InterPro" id="IPR000182">
    <property type="entry name" value="GNAT_dom"/>
</dbReference>
<dbReference type="GO" id="GO:0005840">
    <property type="term" value="C:ribosome"/>
    <property type="evidence" value="ECO:0007669"/>
    <property type="project" value="UniProtKB-KW"/>
</dbReference>
<dbReference type="InterPro" id="IPR016181">
    <property type="entry name" value="Acyl_CoA_acyltransferase"/>
</dbReference>
<keyword evidence="1" id="KW-0808">Transferase</keyword>
<dbReference type="EMBL" id="JACHJR010000001">
    <property type="protein sequence ID" value="MBB4951360.1"/>
    <property type="molecule type" value="Genomic_DNA"/>
</dbReference>
<dbReference type="PANTHER" id="PTHR43877:SF2">
    <property type="entry name" value="AMINOALKYLPHOSPHONATE N-ACETYLTRANSFERASE-RELATED"/>
    <property type="match status" value="1"/>
</dbReference>
<keyword evidence="4" id="KW-0689">Ribosomal protein</keyword>
<sequence>MSLLSLHDKAVLAARFERDPALHQLELGDLDDLLWPHTTWYTLGDDGPVALLYGVGDPPTLLGLGRPEEAADWRALTHALLPVLPRRILAHLSADSLQVLSTAYAVKRHGTLRRMALTDPARADRHPLGPWRPQPLGRAELPELTELFAASYPGNWFDDRMIDTGQYVGARDDDGSLVAVAGVHVYSPAHRVAAIGNVTTRPAARGRGAAAACVAVLCRQLARTVDHIGLNVRADNTIAVRLYERLGFTSVLEFEEATLTAH</sequence>
<dbReference type="Proteomes" id="UP000573327">
    <property type="component" value="Unassembled WGS sequence"/>
</dbReference>
<keyword evidence="2" id="KW-0012">Acyltransferase</keyword>
<evidence type="ECO:0000256" key="1">
    <source>
        <dbReference type="ARBA" id="ARBA00022679"/>
    </source>
</evidence>
<evidence type="ECO:0000313" key="5">
    <source>
        <dbReference type="Proteomes" id="UP000573327"/>
    </source>
</evidence>
<dbReference type="PROSITE" id="PS51186">
    <property type="entry name" value="GNAT"/>
    <property type="match status" value="1"/>
</dbReference>
<protein>
    <submittedName>
        <fullName evidence="4">Ribosomal protein S18 acetylase RimI-like enzyme</fullName>
    </submittedName>
</protein>
<evidence type="ECO:0000256" key="2">
    <source>
        <dbReference type="ARBA" id="ARBA00023315"/>
    </source>
</evidence>
<dbReference type="Pfam" id="PF00583">
    <property type="entry name" value="Acetyltransf_1"/>
    <property type="match status" value="1"/>
</dbReference>
<evidence type="ECO:0000259" key="3">
    <source>
        <dbReference type="PROSITE" id="PS51186"/>
    </source>
</evidence>
<comment type="caution">
    <text evidence="4">The sequence shown here is derived from an EMBL/GenBank/DDBJ whole genome shotgun (WGS) entry which is preliminary data.</text>
</comment>
<dbReference type="PANTHER" id="PTHR43877">
    <property type="entry name" value="AMINOALKYLPHOSPHONATE N-ACETYLTRANSFERASE-RELATED-RELATED"/>
    <property type="match status" value="1"/>
</dbReference>
<name>A0A7W7WLR6_9ACTN</name>
<keyword evidence="5" id="KW-1185">Reference proteome</keyword>
<proteinExistence type="predicted"/>
<evidence type="ECO:0000313" key="4">
    <source>
        <dbReference type="EMBL" id="MBB4951360.1"/>
    </source>
</evidence>
<accession>A0A7W7WLR6</accession>
<dbReference type="RefSeq" id="WP_184923252.1">
    <property type="nucleotide sequence ID" value="NZ_JACHJR010000001.1"/>
</dbReference>
<reference evidence="4 5" key="1">
    <citation type="submission" date="2020-08" db="EMBL/GenBank/DDBJ databases">
        <title>Sequencing the genomes of 1000 actinobacteria strains.</title>
        <authorList>
            <person name="Klenk H.-P."/>
        </authorList>
    </citation>
    <scope>NUCLEOTIDE SEQUENCE [LARGE SCALE GENOMIC DNA]</scope>
    <source>
        <strain evidence="4 5">DSM 44786</strain>
    </source>
</reference>